<evidence type="ECO:0000259" key="5">
    <source>
        <dbReference type="PROSITE" id="PS50102"/>
    </source>
</evidence>
<dbReference type="Gene3D" id="3.30.70.330">
    <property type="match status" value="1"/>
</dbReference>
<dbReference type="Pfam" id="PF00076">
    <property type="entry name" value="RRM_1"/>
    <property type="match status" value="1"/>
</dbReference>
<evidence type="ECO:0000256" key="1">
    <source>
        <dbReference type="ARBA" id="ARBA00022664"/>
    </source>
</evidence>
<dbReference type="STRING" id="4577.A0A1D6KE50"/>
<dbReference type="FunFam" id="3.30.70.330:FF:000558">
    <property type="entry name" value="Serine/arginine-rich SC35-like splicing factor SCL30"/>
    <property type="match status" value="1"/>
</dbReference>
<dbReference type="EMBL" id="CM007647">
    <property type="protein sequence ID" value="ONM01449.1"/>
    <property type="molecule type" value="Genomic_DNA"/>
</dbReference>
<proteinExistence type="predicted"/>
<dbReference type="InterPro" id="IPR012677">
    <property type="entry name" value="Nucleotide-bd_a/b_plait_sf"/>
</dbReference>
<feature type="compositionally biased region" description="Basic and acidic residues" evidence="4">
    <location>
        <begin position="238"/>
        <end position="247"/>
    </location>
</feature>
<dbReference type="PANTHER" id="PTHR23147">
    <property type="entry name" value="SERINE/ARGININE RICH SPLICING FACTOR"/>
    <property type="match status" value="1"/>
</dbReference>
<feature type="compositionally biased region" description="Basic and acidic residues" evidence="4">
    <location>
        <begin position="302"/>
        <end position="311"/>
    </location>
</feature>
<dbReference type="GO" id="GO:0008380">
    <property type="term" value="P:RNA splicing"/>
    <property type="evidence" value="ECO:0007669"/>
    <property type="project" value="UniProtKB-KW"/>
</dbReference>
<keyword evidence="3" id="KW-0694">RNA-binding</keyword>
<dbReference type="SUPFAM" id="SSF54928">
    <property type="entry name" value="RNA-binding domain, RBD"/>
    <property type="match status" value="1"/>
</dbReference>
<dbReference type="IntAct" id="A0A1D6KE50">
    <property type="interactions" value="6"/>
</dbReference>
<dbReference type="GO" id="GO:0006397">
    <property type="term" value="P:mRNA processing"/>
    <property type="evidence" value="ECO:0007669"/>
    <property type="project" value="UniProtKB-KW"/>
</dbReference>
<dbReference type="EMBL" id="CM007647">
    <property type="protein sequence ID" value="ONM01454.1"/>
    <property type="molecule type" value="Genomic_DNA"/>
</dbReference>
<dbReference type="AlphaFoldDB" id="A0A1D6KE50"/>
<dbReference type="PROSITE" id="PS50102">
    <property type="entry name" value="RRM"/>
    <property type="match status" value="1"/>
</dbReference>
<reference evidence="6" key="1">
    <citation type="submission" date="2015-12" db="EMBL/GenBank/DDBJ databases">
        <title>Update maize B73 reference genome by single molecule sequencing technologies.</title>
        <authorList>
            <consortium name="Maize Genome Sequencing Project"/>
            <person name="Ware D."/>
        </authorList>
    </citation>
    <scope>NUCLEOTIDE SEQUENCE [LARGE SCALE GENOMIC DNA]</scope>
    <source>
        <tissue evidence="6">Seedling</tissue>
    </source>
</reference>
<evidence type="ECO:0000256" key="2">
    <source>
        <dbReference type="ARBA" id="ARBA00023187"/>
    </source>
</evidence>
<name>A0A1D6KE50_MAIZE</name>
<dbReference type="PaxDb" id="4577-GRMZM2G065298_P02"/>
<evidence type="ECO:0000256" key="4">
    <source>
        <dbReference type="SAM" id="MobiDB-lite"/>
    </source>
</evidence>
<feature type="region of interest" description="Disordered" evidence="4">
    <location>
        <begin position="238"/>
        <end position="369"/>
    </location>
</feature>
<evidence type="ECO:0000256" key="3">
    <source>
        <dbReference type="PROSITE-ProRule" id="PRU00176"/>
    </source>
</evidence>
<dbReference type="SMR" id="A0A1D6KE50"/>
<dbReference type="SMART" id="SM00360">
    <property type="entry name" value="RRM"/>
    <property type="match status" value="1"/>
</dbReference>
<feature type="region of interest" description="Disordered" evidence="4">
    <location>
        <begin position="128"/>
        <end position="158"/>
    </location>
</feature>
<feature type="compositionally biased region" description="Basic and acidic residues" evidence="4">
    <location>
        <begin position="319"/>
        <end position="332"/>
    </location>
</feature>
<dbReference type="InterPro" id="IPR050907">
    <property type="entry name" value="SRSF"/>
</dbReference>
<keyword evidence="1" id="KW-0507">mRNA processing</keyword>
<accession>A0A1D6KE50</accession>
<feature type="region of interest" description="Disordered" evidence="4">
    <location>
        <begin position="47"/>
        <end position="77"/>
    </location>
</feature>
<dbReference type="ExpressionAtlas" id="A0A1D6KE50">
    <property type="expression patterns" value="baseline and differential"/>
</dbReference>
<dbReference type="GO" id="GO:0003723">
    <property type="term" value="F:RNA binding"/>
    <property type="evidence" value="ECO:0007669"/>
    <property type="project" value="UniProtKB-UniRule"/>
</dbReference>
<sequence length="369" mass="41702">MPGKGRSAYILSYQGTGARHGPSPITYRSLPRPSIVRRERCAPRLPLPRLASRTAAPHPPAHRPQPTPFSRSLPGGGGCGSPAITVRTRFKLDRLPILIWNCNLITGLERPYLCFVYFGKTMRRYSPPYRSPPRRGYGGRGRSPPPPRRGYGGRKEGSGSLLVRNIPLSVRAEDLRVPFERFGPVRDVYIPKDYYSGEPRGFAFVEFVDPYDASEAQYHMNRQVFFGREIAVVLAAESRKRPEEMRSRTRVRGYSGRSRSRSPRYRGRPRSRSYSPAPRRGNDYSASPRRQEAHRSSPPRRLPKEHDEDKKRRSYSPASRDDADNVYEKRSPPADSDGSPLHRRSPKEYSGSPPGSRSRSADDSPVASD</sequence>
<feature type="compositionally biased region" description="Basic residues" evidence="4">
    <location>
        <begin position="258"/>
        <end position="271"/>
    </location>
</feature>
<gene>
    <name evidence="6" type="ORF">ZEAMMB73_Zm00001d030739</name>
</gene>
<dbReference type="FunCoup" id="A0A1D6KE50">
    <property type="interactions" value="1963"/>
</dbReference>
<dbReference type="InterPro" id="IPR000504">
    <property type="entry name" value="RRM_dom"/>
</dbReference>
<dbReference type="InParanoid" id="A0A1D6KE50"/>
<dbReference type="InterPro" id="IPR035979">
    <property type="entry name" value="RBD_domain_sf"/>
</dbReference>
<feature type="domain" description="RRM" evidence="5">
    <location>
        <begin position="159"/>
        <end position="237"/>
    </location>
</feature>
<organism evidence="6">
    <name type="scientific">Zea mays</name>
    <name type="common">Maize</name>
    <dbReference type="NCBI Taxonomy" id="4577"/>
    <lineage>
        <taxon>Eukaryota</taxon>
        <taxon>Viridiplantae</taxon>
        <taxon>Streptophyta</taxon>
        <taxon>Embryophyta</taxon>
        <taxon>Tracheophyta</taxon>
        <taxon>Spermatophyta</taxon>
        <taxon>Magnoliopsida</taxon>
        <taxon>Liliopsida</taxon>
        <taxon>Poales</taxon>
        <taxon>Poaceae</taxon>
        <taxon>PACMAD clade</taxon>
        <taxon>Panicoideae</taxon>
        <taxon>Andropogonodae</taxon>
        <taxon>Andropogoneae</taxon>
        <taxon>Tripsacinae</taxon>
        <taxon>Zea</taxon>
    </lineage>
</organism>
<keyword evidence="2" id="KW-0508">mRNA splicing</keyword>
<evidence type="ECO:0000313" key="6">
    <source>
        <dbReference type="EMBL" id="ONM01454.1"/>
    </source>
</evidence>
<feature type="compositionally biased region" description="Pro residues" evidence="4">
    <location>
        <begin position="57"/>
        <end position="67"/>
    </location>
</feature>
<protein>
    <submittedName>
        <fullName evidence="6">Serine/arginine-rich SC35-like splicing factor SCL30</fullName>
    </submittedName>
</protein>